<reference evidence="3 4" key="1">
    <citation type="journal article" date="2018" name="Mol. Biol. Evol.">
        <title>Broad Genomic Sampling Reveals a Smut Pathogenic Ancestry of the Fungal Clade Ustilaginomycotina.</title>
        <authorList>
            <person name="Kijpornyongpan T."/>
            <person name="Mondo S.J."/>
            <person name="Barry K."/>
            <person name="Sandor L."/>
            <person name="Lee J."/>
            <person name="Lipzen A."/>
            <person name="Pangilinan J."/>
            <person name="LaButti K."/>
            <person name="Hainaut M."/>
            <person name="Henrissat B."/>
            <person name="Grigoriev I.V."/>
            <person name="Spatafora J.W."/>
            <person name="Aime M.C."/>
        </authorList>
    </citation>
    <scope>NUCLEOTIDE SEQUENCE [LARGE SCALE GENOMIC DNA]</scope>
    <source>
        <strain evidence="3 4">MCA 4186</strain>
    </source>
</reference>
<feature type="signal peptide" evidence="2">
    <location>
        <begin position="1"/>
        <end position="19"/>
    </location>
</feature>
<dbReference type="GeneID" id="37271630"/>
<name>A0A316ZBL6_9BASI</name>
<evidence type="ECO:0000313" key="3">
    <source>
        <dbReference type="EMBL" id="PWN98424.1"/>
    </source>
</evidence>
<dbReference type="OrthoDB" id="271448at2759"/>
<protein>
    <recommendedName>
        <fullName evidence="5">Apple domain-containing protein</fullName>
    </recommendedName>
</protein>
<feature type="chain" id="PRO_5016437349" description="Apple domain-containing protein" evidence="2">
    <location>
        <begin position="20"/>
        <end position="265"/>
    </location>
</feature>
<organism evidence="3 4">
    <name type="scientific">Tilletiopsis washingtonensis</name>
    <dbReference type="NCBI Taxonomy" id="58919"/>
    <lineage>
        <taxon>Eukaryota</taxon>
        <taxon>Fungi</taxon>
        <taxon>Dikarya</taxon>
        <taxon>Basidiomycota</taxon>
        <taxon>Ustilaginomycotina</taxon>
        <taxon>Exobasidiomycetes</taxon>
        <taxon>Entylomatales</taxon>
        <taxon>Entylomatales incertae sedis</taxon>
        <taxon>Tilletiopsis</taxon>
    </lineage>
</organism>
<dbReference type="EMBL" id="KZ819291">
    <property type="protein sequence ID" value="PWN98424.1"/>
    <property type="molecule type" value="Genomic_DNA"/>
</dbReference>
<evidence type="ECO:0000313" key="4">
    <source>
        <dbReference type="Proteomes" id="UP000245946"/>
    </source>
</evidence>
<keyword evidence="4" id="KW-1185">Reference proteome</keyword>
<evidence type="ECO:0000256" key="2">
    <source>
        <dbReference type="SAM" id="SignalP"/>
    </source>
</evidence>
<dbReference type="RefSeq" id="XP_025598703.1">
    <property type="nucleotide sequence ID" value="XM_025744086.1"/>
</dbReference>
<feature type="compositionally biased region" description="Pro residues" evidence="1">
    <location>
        <begin position="116"/>
        <end position="137"/>
    </location>
</feature>
<proteinExistence type="predicted"/>
<evidence type="ECO:0000256" key="1">
    <source>
        <dbReference type="SAM" id="MobiDB-lite"/>
    </source>
</evidence>
<sequence length="265" mass="27849">MKFAVAATTVALVASSVSANPLLNLHGGLTSKLGGVSTPLCKQQYLGAVGRPWEVNSKPGFTCGKLALPTLPMWDGGDKALCGLPLLAWTPFCRSGNAPAPLPTTGCKPPTTNNPHPYPDPTPECPNPKPNPPPVNPGGPVCQSDYQVTYTNFTTVADSGAYKGKVVGAATIDNDNYLTYALADSADACLKACSQMSACHFVNTYYDEEVATDYAPKRGGQMTCAFFRSCASTLKNTNWGGQGNDRPLNTIKNSNGYCLSPACQS</sequence>
<dbReference type="Proteomes" id="UP000245946">
    <property type="component" value="Unassembled WGS sequence"/>
</dbReference>
<feature type="region of interest" description="Disordered" evidence="1">
    <location>
        <begin position="104"/>
        <end position="140"/>
    </location>
</feature>
<accession>A0A316ZBL6</accession>
<evidence type="ECO:0008006" key="5">
    <source>
        <dbReference type="Google" id="ProtNLM"/>
    </source>
</evidence>
<dbReference type="AlphaFoldDB" id="A0A316ZBL6"/>
<keyword evidence="2" id="KW-0732">Signal</keyword>
<gene>
    <name evidence="3" type="ORF">FA09DRAFT_338294</name>
</gene>